<organism evidence="2">
    <name type="scientific">Accumulibacter regalis</name>
    <dbReference type="NCBI Taxonomy" id="522306"/>
    <lineage>
        <taxon>Bacteria</taxon>
        <taxon>Pseudomonadati</taxon>
        <taxon>Pseudomonadota</taxon>
        <taxon>Betaproteobacteria</taxon>
        <taxon>Candidatus Accumulibacter</taxon>
    </lineage>
</organism>
<protein>
    <submittedName>
        <fullName evidence="2">Uncharacterized protein</fullName>
    </submittedName>
</protein>
<reference evidence="2" key="1">
    <citation type="submission" date="2009-08" db="EMBL/GenBank/DDBJ databases">
        <authorList>
            <consortium name="US DOE Joint Genome Institute"/>
            <person name="Lucas S."/>
            <person name="Copeland A."/>
            <person name="Lapidus A."/>
            <person name="Glavina del Rio T."/>
            <person name="Dalin E."/>
            <person name="Tice H."/>
            <person name="Bruce D."/>
            <person name="Barry K."/>
            <person name="Pitluck S."/>
            <person name="Lowry S."/>
            <person name="Larimer F."/>
            <person name="Land M."/>
            <person name="Hauser L."/>
            <person name="Kyrpides N."/>
            <person name="Ivanova N."/>
            <person name="McMahon K.D."/>
            <person name="Hugenholtz P."/>
        </authorList>
    </citation>
    <scope>NUCLEOTIDE SEQUENCE</scope>
    <source>
        <strain evidence="2">UW-1</strain>
    </source>
</reference>
<dbReference type="KEGG" id="app:CAP2UW1_0334"/>
<gene>
    <name evidence="2" type="ordered locus">CAP2UW1_0334</name>
</gene>
<accession>C7RKA0</accession>
<sequence precursor="true">MPARAPRFTVKPTLLAILLAFPAQQALATACTWNPASGNWATAGNWSCAIVPGINDDALIAAGNAVTIDAAQAVRNLNNGGGVNIDAFLLTLSGAGSTTNTGTINVGSASTATLQVSAGHNIANTGGIINIANGSVLNQFGSTITGGTISTTGTGKVVGFNSNSNILTGVTLNGTLDLATGTSIERVTGGLTLNGAVNINNNSVLSFSGDQTLSGTGSIVLGNTGASNRALGLEGNTTLTIGSNIVVRGENGTLGQTYLSGGTQSLINNGRISSDVSGGKFSLTPSNGVTNNGVLEAKNGGTLVLDANVTGTVGSHIDVGAGSTILQNGVGLNGVINAAGGGSFRAANSNSNTLTAATFNGTLDLATATGIERVAGGLALNGAVNINNNSVLSFSGDQTLSGTGSIVLGNTGASNRALGLEGNTTLTIGSNIVVRGENGTLGQTYLSGGTQSLINNGRISADVSGGKFSLTPSNGVTNNGVLEAKNGGTLVLDANVTGTPSGSIVAGAGSTVLQNGVTLSGTINSAGTGNFRVSNSNSNVLSGVSFNGPLDLASATSVERVTGGLTLNGTISVNNNSVLSFNGDQTLDGAGTIVLGATGASNRALALEGNTTLTVGSAIAVRGQNGTVGQTYLSGGTQVLVNNGQILADVGGGLIDLSAQQTNNAGTLGAANGGILRLNNNVNNTGSGHIDSAKDSTVFQNGVTVAGGTINTVGTGRFSASNSNGNVLSGVSLNGTIDLASATGIERVANGLTMTGGSIVKINSNSVLSFSGGNQTLGGSGTIELGSTGGSNRALSMEGNTTLTVGPNVVIHGVNGTIGQTYLSGGTQNLVNSGTINADGGGTITVGVSGALTNDGLLRAQNGTLSVADPVSGSGTLQVDSTGVMNLANSPNTQGKLVMGAAGSTLNIGTKNLTINTDYTNAAAGTGNAFNRRTGISGAGQVVAGGDVAQAITGAAVTNGDTTNATLTINNVRVGSTTYNYQIANKGTTGPLLRGALQTNVNGANLTDARLSGAGVTASNYTTGGPGSNTGDLGVTFTAAAAGALAPLSGQVLNLRSNFDNIADQKLNIVLAGGAAAYNAAVGSTTPAPTVTVANQHVGASKLASLTVANTATAGAFSEDLNARFGINTGAASNNGASINGLLAGANNSSAMKVGVDTTSAGAKSGTVTLNYETAGAVNGVSNGLGVAAANAPQVLNVTGDVYRLAQPNTIESINFGNVLFGSTQTRTLTVSNLAATDGFSEALNAAFGSIGGINAASFSGAGGITGLLAGNTDSTSMVVTLDTKSTGTKTANVQILLKSNGDAIGNGLGLTDLGTQVINLDGVISGTVGNLATAGLSPTTVNFGKFREGTVTSQTQQLTVSNLTTGPGEGLNASFGVVTGGASNNGGTIASLATAASNNTAMSATLNGLATAGAKSGTQTVNFVSDGSFNSGVTTPLPAQVVSLSADVYRLAVAGGTNAVHLAAKRVGDAAATGTLTLANTAAADGFSEGLRGSIGAAPAGFVVSGPASTALLAAGASEARTVSLSTATAGNFGGNVDLALVSNGAGTSGFGDESIGSKSVALAGKVYTAAVGKLATDTVDFGIVRVGDTVSTRNITVQNTADLTALNDTLRADLSGLSGGGALTAGGPVSGIVAGSSGTLSLALNTSAAGVFDKSATVTFLSQNPDMTDVSAGASGSVLVKAQVNNLANADFDLLSSLGRLTQTGTSYDLDLGNIVIGKSIAAALQVDNDVAGPADFLRGSFDFTAADDFTFKGWRDFLALGAGDALGGLELDFTAADLGLVEDTITFKGFGYNASDTAGLGQSRSLRIHANVVRDGGGSIPEPATSLLLTIALASLLLQRRRAMLH</sequence>
<feature type="chain" id="PRO_5002983609" evidence="1">
    <location>
        <begin position="29"/>
        <end position="1849"/>
    </location>
</feature>
<dbReference type="HOGENOM" id="CLU_236925_0_0_4"/>
<name>C7RKA0_ACCRE</name>
<reference evidence="2" key="2">
    <citation type="submission" date="2009-09" db="EMBL/GenBank/DDBJ databases">
        <title>Complete sequence of chromosome of Candidatus Accumulibacter phosphatis clade IIA str. UW-1.</title>
        <authorList>
            <consortium name="US DOE Joint Genome Institute"/>
            <person name="Martin H.G."/>
            <person name="Ivanova N."/>
            <person name="Kunin V."/>
            <person name="Warnecke F."/>
            <person name="Barry K."/>
            <person name="He S."/>
            <person name="Salamov A."/>
            <person name="Szeto E."/>
            <person name="Dalin E."/>
            <person name="Pangilinan J.L."/>
            <person name="Lapidus A."/>
            <person name="Lowry S."/>
            <person name="Kyrpides N.C."/>
            <person name="McMahon K.D."/>
            <person name="Hugenholtz P."/>
        </authorList>
    </citation>
    <scope>NUCLEOTIDE SEQUENCE [LARGE SCALE GENOMIC DNA]</scope>
    <source>
        <strain evidence="2">UW-1</strain>
    </source>
</reference>
<dbReference type="eggNOG" id="COG3210">
    <property type="taxonomic scope" value="Bacteria"/>
</dbReference>
<keyword evidence="1" id="KW-0732">Signal</keyword>
<dbReference type="NCBIfam" id="NF012200">
    <property type="entry name" value="choice_anch_D"/>
    <property type="match status" value="5"/>
</dbReference>
<dbReference type="PROSITE" id="PS51257">
    <property type="entry name" value="PROKAR_LIPOPROTEIN"/>
    <property type="match status" value="1"/>
</dbReference>
<feature type="signal peptide" evidence="1">
    <location>
        <begin position="1"/>
        <end position="28"/>
    </location>
</feature>
<evidence type="ECO:0000313" key="2">
    <source>
        <dbReference type="EMBL" id="ACV33691.1"/>
    </source>
</evidence>
<dbReference type="STRING" id="522306.CAP2UW1_0334"/>
<evidence type="ECO:0000256" key="1">
    <source>
        <dbReference type="SAM" id="SignalP"/>
    </source>
</evidence>
<proteinExistence type="predicted"/>
<dbReference type="EMBL" id="CP001715">
    <property type="protein sequence ID" value="ACV33691.1"/>
    <property type="molecule type" value="Genomic_DNA"/>
</dbReference>